<proteinExistence type="predicted"/>
<dbReference type="InterPro" id="IPR014612">
    <property type="entry name" value="Pop7/Rpp20"/>
</dbReference>
<gene>
    <name evidence="5" type="ORF">FIBSPDRAFT_925085</name>
</gene>
<dbReference type="SUPFAM" id="SSF82704">
    <property type="entry name" value="AlbA-like"/>
    <property type="match status" value="1"/>
</dbReference>
<keyword evidence="3" id="KW-0539">Nucleus</keyword>
<sequence length="263" mass="28253">MDSSKKRKLTVDDEERVQKSKGNDGQTIEQATRPSGKPGPAPGRVGSSSDSRKGKMGKGKAKGSAPKKEVPKTKQNIKKLVPPRPFPTVPTSESATGPRSSHKEGKNYICITRKTPLAAYLRRCEDIVLTDGYKSLHLSAMGAAIPHLAMLAVSLPPILPFPADEIHTEILTGSVDVLDEVIPQDEDEDITYQTRSKSTLSVVIKIGSGEQEETANTSKKGKGKKQGANSAKRAQPDSGAQGDTSRGDKIIIQEPEQVDMDES</sequence>
<protein>
    <submittedName>
        <fullName evidence="5">Uncharacterized protein</fullName>
    </submittedName>
</protein>
<evidence type="ECO:0000256" key="1">
    <source>
        <dbReference type="ARBA" id="ARBA00004123"/>
    </source>
</evidence>
<dbReference type="OrthoDB" id="416729at2759"/>
<dbReference type="EMBL" id="KV417485">
    <property type="protein sequence ID" value="KZP32594.1"/>
    <property type="molecule type" value="Genomic_DNA"/>
</dbReference>
<evidence type="ECO:0000256" key="4">
    <source>
        <dbReference type="SAM" id="MobiDB-lite"/>
    </source>
</evidence>
<evidence type="ECO:0000313" key="6">
    <source>
        <dbReference type="Proteomes" id="UP000076532"/>
    </source>
</evidence>
<dbReference type="GO" id="GO:0000172">
    <property type="term" value="C:ribonuclease MRP complex"/>
    <property type="evidence" value="ECO:0007669"/>
    <property type="project" value="InterPro"/>
</dbReference>
<dbReference type="GO" id="GO:0003676">
    <property type="term" value="F:nucleic acid binding"/>
    <property type="evidence" value="ECO:0007669"/>
    <property type="project" value="InterPro"/>
</dbReference>
<dbReference type="AlphaFoldDB" id="A0A166VCY8"/>
<evidence type="ECO:0000313" key="5">
    <source>
        <dbReference type="EMBL" id="KZP32594.1"/>
    </source>
</evidence>
<dbReference type="Gene3D" id="3.30.110.20">
    <property type="entry name" value="Alba-like domain"/>
    <property type="match status" value="1"/>
</dbReference>
<dbReference type="Proteomes" id="UP000076532">
    <property type="component" value="Unassembled WGS sequence"/>
</dbReference>
<evidence type="ECO:0000256" key="2">
    <source>
        <dbReference type="ARBA" id="ARBA00022694"/>
    </source>
</evidence>
<dbReference type="InterPro" id="IPR036882">
    <property type="entry name" value="Alba-like_dom_sf"/>
</dbReference>
<dbReference type="Pfam" id="PF12328">
    <property type="entry name" value="Rpp20"/>
    <property type="match status" value="1"/>
</dbReference>
<feature type="region of interest" description="Disordered" evidence="4">
    <location>
        <begin position="1"/>
        <end position="104"/>
    </location>
</feature>
<keyword evidence="2" id="KW-0819">tRNA processing</keyword>
<dbReference type="GO" id="GO:0001682">
    <property type="term" value="P:tRNA 5'-leader removal"/>
    <property type="evidence" value="ECO:0007669"/>
    <property type="project" value="InterPro"/>
</dbReference>
<organism evidence="5 6">
    <name type="scientific">Athelia psychrophila</name>
    <dbReference type="NCBI Taxonomy" id="1759441"/>
    <lineage>
        <taxon>Eukaryota</taxon>
        <taxon>Fungi</taxon>
        <taxon>Dikarya</taxon>
        <taxon>Basidiomycota</taxon>
        <taxon>Agaricomycotina</taxon>
        <taxon>Agaricomycetes</taxon>
        <taxon>Agaricomycetidae</taxon>
        <taxon>Atheliales</taxon>
        <taxon>Atheliaceae</taxon>
        <taxon>Athelia</taxon>
    </lineage>
</organism>
<feature type="compositionally biased region" description="Polar residues" evidence="4">
    <location>
        <begin position="23"/>
        <end position="33"/>
    </location>
</feature>
<feature type="region of interest" description="Disordered" evidence="4">
    <location>
        <begin position="210"/>
        <end position="263"/>
    </location>
</feature>
<evidence type="ECO:0000256" key="3">
    <source>
        <dbReference type="ARBA" id="ARBA00023242"/>
    </source>
</evidence>
<keyword evidence="6" id="KW-1185">Reference proteome</keyword>
<comment type="subcellular location">
    <subcellularLocation>
        <location evidence="1">Nucleus</location>
    </subcellularLocation>
</comment>
<reference evidence="5 6" key="1">
    <citation type="journal article" date="2016" name="Mol. Biol. Evol.">
        <title>Comparative Genomics of Early-Diverging Mushroom-Forming Fungi Provides Insights into the Origins of Lignocellulose Decay Capabilities.</title>
        <authorList>
            <person name="Nagy L.G."/>
            <person name="Riley R."/>
            <person name="Tritt A."/>
            <person name="Adam C."/>
            <person name="Daum C."/>
            <person name="Floudas D."/>
            <person name="Sun H."/>
            <person name="Yadav J.S."/>
            <person name="Pangilinan J."/>
            <person name="Larsson K.H."/>
            <person name="Matsuura K."/>
            <person name="Barry K."/>
            <person name="Labutti K."/>
            <person name="Kuo R."/>
            <person name="Ohm R.A."/>
            <person name="Bhattacharya S.S."/>
            <person name="Shirouzu T."/>
            <person name="Yoshinaga Y."/>
            <person name="Martin F.M."/>
            <person name="Grigoriev I.V."/>
            <person name="Hibbett D.S."/>
        </authorList>
    </citation>
    <scope>NUCLEOTIDE SEQUENCE [LARGE SCALE GENOMIC DNA]</scope>
    <source>
        <strain evidence="5 6">CBS 109695</strain>
    </source>
</reference>
<accession>A0A166VCY8</accession>
<dbReference type="GO" id="GO:0005655">
    <property type="term" value="C:nucleolar ribonuclease P complex"/>
    <property type="evidence" value="ECO:0007669"/>
    <property type="project" value="InterPro"/>
</dbReference>
<name>A0A166VCY8_9AGAM</name>
<feature type="compositionally biased region" description="Polar residues" evidence="4">
    <location>
        <begin position="89"/>
        <end position="99"/>
    </location>
</feature>